<proteinExistence type="predicted"/>
<protein>
    <recommendedName>
        <fullName evidence="5">Hedgehog/Intein (Hint) domain-containing protein</fullName>
    </recommendedName>
</protein>
<feature type="region of interest" description="Disordered" evidence="1">
    <location>
        <begin position="164"/>
        <end position="202"/>
    </location>
</feature>
<evidence type="ECO:0000256" key="1">
    <source>
        <dbReference type="SAM" id="MobiDB-lite"/>
    </source>
</evidence>
<feature type="chain" id="PRO_5021912139" description="Hedgehog/Intein (Hint) domain-containing protein" evidence="2">
    <location>
        <begin position="35"/>
        <end position="202"/>
    </location>
</feature>
<feature type="region of interest" description="Disordered" evidence="1">
    <location>
        <begin position="52"/>
        <end position="83"/>
    </location>
</feature>
<accession>A0A512BXR6</accession>
<dbReference type="EMBL" id="BJYU01000073">
    <property type="protein sequence ID" value="GEO16746.1"/>
    <property type="molecule type" value="Genomic_DNA"/>
</dbReference>
<organism evidence="3 4">
    <name type="scientific">Microvirga aerophila</name>
    <dbReference type="NCBI Taxonomy" id="670291"/>
    <lineage>
        <taxon>Bacteria</taxon>
        <taxon>Pseudomonadati</taxon>
        <taxon>Pseudomonadota</taxon>
        <taxon>Alphaproteobacteria</taxon>
        <taxon>Hyphomicrobiales</taxon>
        <taxon>Methylobacteriaceae</taxon>
        <taxon>Microvirga</taxon>
    </lineage>
</organism>
<evidence type="ECO:0000256" key="2">
    <source>
        <dbReference type="SAM" id="SignalP"/>
    </source>
</evidence>
<dbReference type="OrthoDB" id="7987917at2"/>
<comment type="caution">
    <text evidence="3">The sequence shown here is derived from an EMBL/GenBank/DDBJ whole genome shotgun (WGS) entry which is preliminary data.</text>
</comment>
<keyword evidence="2" id="KW-0732">Signal</keyword>
<evidence type="ECO:0000313" key="3">
    <source>
        <dbReference type="EMBL" id="GEO16746.1"/>
    </source>
</evidence>
<dbReference type="Proteomes" id="UP000321085">
    <property type="component" value="Unassembled WGS sequence"/>
</dbReference>
<dbReference type="AlphaFoldDB" id="A0A512BXR6"/>
<feature type="compositionally biased region" description="Low complexity" evidence="1">
    <location>
        <begin position="186"/>
        <end position="202"/>
    </location>
</feature>
<dbReference type="RefSeq" id="WP_114186535.1">
    <property type="nucleotide sequence ID" value="NZ_BJYU01000073.1"/>
</dbReference>
<evidence type="ECO:0000313" key="4">
    <source>
        <dbReference type="Proteomes" id="UP000321085"/>
    </source>
</evidence>
<evidence type="ECO:0008006" key="5">
    <source>
        <dbReference type="Google" id="ProtNLM"/>
    </source>
</evidence>
<feature type="signal peptide" evidence="2">
    <location>
        <begin position="1"/>
        <end position="34"/>
    </location>
</feature>
<reference evidence="3 4" key="1">
    <citation type="submission" date="2019-07" db="EMBL/GenBank/DDBJ databases">
        <title>Whole genome shotgun sequence of Microvirga aerophila NBRC 106136.</title>
        <authorList>
            <person name="Hosoyama A."/>
            <person name="Uohara A."/>
            <person name="Ohji S."/>
            <person name="Ichikawa N."/>
        </authorList>
    </citation>
    <scope>NUCLEOTIDE SEQUENCE [LARGE SCALE GENOMIC DNA]</scope>
    <source>
        <strain evidence="3 4">NBRC 106136</strain>
    </source>
</reference>
<sequence>MPDFVLKLVTLVKPCVLTLLLAVPFAAGAMPARAQDIFSFFRALSRPAQPAPTFQPFDYTPAPAIEQPRRKPRPRSKPVVAEQPAIKLPVTPKAPGDIENPVPALLADSTLRPGDMVMFPDGLRVFSGKTGGPHKLADFKLLSQAGKAVPQATRKLVAKLRPGENLAWSSDGLRSEGKLAANTKDVTTTGSVRRTGSRQGSR</sequence>
<gene>
    <name evidence="3" type="ORF">MAE02_44420</name>
</gene>
<name>A0A512BXR6_9HYPH</name>
<keyword evidence="4" id="KW-1185">Reference proteome</keyword>